<dbReference type="InterPro" id="IPR036249">
    <property type="entry name" value="Thioredoxin-like_sf"/>
</dbReference>
<reference evidence="3" key="1">
    <citation type="submission" date="2016-10" db="EMBL/GenBank/DDBJ databases">
        <title>Sequence of Gallionella enrichment culture.</title>
        <authorList>
            <person name="Poehlein A."/>
            <person name="Muehling M."/>
            <person name="Daniel R."/>
        </authorList>
    </citation>
    <scope>NUCLEOTIDE SEQUENCE</scope>
</reference>
<organism evidence="3">
    <name type="scientific">mine drainage metagenome</name>
    <dbReference type="NCBI Taxonomy" id="410659"/>
    <lineage>
        <taxon>unclassified sequences</taxon>
        <taxon>metagenomes</taxon>
        <taxon>ecological metagenomes</taxon>
    </lineage>
</organism>
<dbReference type="SUPFAM" id="SSF47616">
    <property type="entry name" value="GST C-terminal domain-like"/>
    <property type="match status" value="1"/>
</dbReference>
<proteinExistence type="predicted"/>
<feature type="domain" description="GST C-terminal" evidence="2">
    <location>
        <begin position="87"/>
        <end position="204"/>
    </location>
</feature>
<dbReference type="SFLD" id="SFLDG00358">
    <property type="entry name" value="Main_(cytGST)"/>
    <property type="match status" value="1"/>
</dbReference>
<evidence type="ECO:0000313" key="3">
    <source>
        <dbReference type="EMBL" id="OIQ71282.1"/>
    </source>
</evidence>
<protein>
    <submittedName>
        <fullName evidence="3">Glutathione S-transferase GST-6.0</fullName>
        <ecNumber evidence="3">2.5.1.18</ecNumber>
    </submittedName>
</protein>
<dbReference type="PROSITE" id="PS50404">
    <property type="entry name" value="GST_NTER"/>
    <property type="match status" value="1"/>
</dbReference>
<dbReference type="PANTHER" id="PTHR44051:SF8">
    <property type="entry name" value="GLUTATHIONE S-TRANSFERASE GSTA"/>
    <property type="match status" value="1"/>
</dbReference>
<dbReference type="PANTHER" id="PTHR44051">
    <property type="entry name" value="GLUTATHIONE S-TRANSFERASE-RELATED"/>
    <property type="match status" value="1"/>
</dbReference>
<dbReference type="SFLD" id="SFLDS00019">
    <property type="entry name" value="Glutathione_Transferase_(cytos"/>
    <property type="match status" value="1"/>
</dbReference>
<dbReference type="CDD" id="cd03057">
    <property type="entry name" value="GST_N_Beta"/>
    <property type="match status" value="1"/>
</dbReference>
<dbReference type="InterPro" id="IPR004045">
    <property type="entry name" value="Glutathione_S-Trfase_N"/>
</dbReference>
<dbReference type="PROSITE" id="PS50405">
    <property type="entry name" value="GST_CTER"/>
    <property type="match status" value="1"/>
</dbReference>
<dbReference type="EMBL" id="MLJW01003799">
    <property type="protein sequence ID" value="OIQ71282.1"/>
    <property type="molecule type" value="Genomic_DNA"/>
</dbReference>
<dbReference type="InterPro" id="IPR036282">
    <property type="entry name" value="Glutathione-S-Trfase_C_sf"/>
</dbReference>
<dbReference type="Gene3D" id="1.20.1050.10">
    <property type="match status" value="1"/>
</dbReference>
<dbReference type="GO" id="GO:0004364">
    <property type="term" value="F:glutathione transferase activity"/>
    <property type="evidence" value="ECO:0007669"/>
    <property type="project" value="UniProtKB-EC"/>
</dbReference>
<dbReference type="InterPro" id="IPR004046">
    <property type="entry name" value="GST_C"/>
</dbReference>
<dbReference type="Pfam" id="PF13409">
    <property type="entry name" value="GST_N_2"/>
    <property type="match status" value="1"/>
</dbReference>
<dbReference type="InterPro" id="IPR040079">
    <property type="entry name" value="Glutathione_S-Trfase"/>
</dbReference>
<dbReference type="NCBIfam" id="NF007831">
    <property type="entry name" value="PRK10542.1"/>
    <property type="match status" value="1"/>
</dbReference>
<evidence type="ECO:0000259" key="2">
    <source>
        <dbReference type="PROSITE" id="PS50405"/>
    </source>
</evidence>
<dbReference type="Gene3D" id="3.40.30.10">
    <property type="entry name" value="Glutaredoxin"/>
    <property type="match status" value="1"/>
</dbReference>
<sequence>MKLYYSPGACSLSPHIVLHELGLPHEVVMVDLKTKQTSDGRDFRAINPKGYVPTLQLDDGTILTEGPAIVQYLADRKPEAGLAPANGTLPRYQLQEWLNFISTELHKQFSPLFNPASSAEVIAAQKARLADRYALIAQTLDRQDYLLPSGFSVADAYLYTVTTWAAYVGVDLSPWPSLARYKARMEARPGVAATLAAEREAKKT</sequence>
<dbReference type="EC" id="2.5.1.18" evidence="3"/>
<dbReference type="Pfam" id="PF00043">
    <property type="entry name" value="GST_C"/>
    <property type="match status" value="1"/>
</dbReference>
<dbReference type="AlphaFoldDB" id="A0A1J5PJA5"/>
<dbReference type="SFLD" id="SFLDG01150">
    <property type="entry name" value="Main.1:_Beta-like"/>
    <property type="match status" value="1"/>
</dbReference>
<name>A0A1J5PJA5_9ZZZZ</name>
<dbReference type="CDD" id="cd03188">
    <property type="entry name" value="GST_C_Beta"/>
    <property type="match status" value="1"/>
</dbReference>
<evidence type="ECO:0000259" key="1">
    <source>
        <dbReference type="PROSITE" id="PS50404"/>
    </source>
</evidence>
<feature type="domain" description="GST N-terminal" evidence="1">
    <location>
        <begin position="1"/>
        <end position="81"/>
    </location>
</feature>
<dbReference type="InterPro" id="IPR010987">
    <property type="entry name" value="Glutathione-S-Trfase_C-like"/>
</dbReference>
<dbReference type="SUPFAM" id="SSF52833">
    <property type="entry name" value="Thioredoxin-like"/>
    <property type="match status" value="1"/>
</dbReference>
<accession>A0A1J5PJA5</accession>
<comment type="caution">
    <text evidence="3">The sequence shown here is derived from an EMBL/GenBank/DDBJ whole genome shotgun (WGS) entry which is preliminary data.</text>
</comment>
<gene>
    <name evidence="3" type="primary">gstB_7</name>
    <name evidence="3" type="ORF">GALL_471040</name>
</gene>
<keyword evidence="3" id="KW-0808">Transferase</keyword>